<dbReference type="GO" id="GO:0003700">
    <property type="term" value="F:DNA-binding transcription factor activity"/>
    <property type="evidence" value="ECO:0007669"/>
    <property type="project" value="TreeGrafter"/>
</dbReference>
<evidence type="ECO:0000256" key="1">
    <source>
        <dbReference type="ARBA" id="ARBA00023125"/>
    </source>
</evidence>
<dbReference type="PANTHER" id="PTHR30055:SF146">
    <property type="entry name" value="HTH-TYPE TRANSCRIPTIONAL DUAL REGULATOR CECR"/>
    <property type="match status" value="1"/>
</dbReference>
<reference evidence="4 5" key="1">
    <citation type="submission" date="2020-03" db="EMBL/GenBank/DDBJ databases">
        <title>Whole genome shotgun sequence of Phytohabitans suffuscus NBRC 105367.</title>
        <authorList>
            <person name="Komaki H."/>
            <person name="Tamura T."/>
        </authorList>
    </citation>
    <scope>NUCLEOTIDE SEQUENCE [LARGE SCALE GENOMIC DNA]</scope>
    <source>
        <strain evidence="4 5">NBRC 105367</strain>
    </source>
</reference>
<dbReference type="EMBL" id="AP022871">
    <property type="protein sequence ID" value="BCB86461.1"/>
    <property type="molecule type" value="Genomic_DNA"/>
</dbReference>
<protein>
    <recommendedName>
        <fullName evidence="3">HTH tetR-type domain-containing protein</fullName>
    </recommendedName>
</protein>
<evidence type="ECO:0000256" key="2">
    <source>
        <dbReference type="PROSITE-ProRule" id="PRU00335"/>
    </source>
</evidence>
<reference evidence="4 5" key="2">
    <citation type="submission" date="2020-03" db="EMBL/GenBank/DDBJ databases">
        <authorList>
            <person name="Ichikawa N."/>
            <person name="Kimura A."/>
            <person name="Kitahashi Y."/>
            <person name="Uohara A."/>
        </authorList>
    </citation>
    <scope>NUCLEOTIDE SEQUENCE [LARGE SCALE GENOMIC DNA]</scope>
    <source>
        <strain evidence="4 5">NBRC 105367</strain>
    </source>
</reference>
<sequence length="77" mass="8328">MGRMSADERRVAVLGAAREEFGLSGLSGASTEAIARRVGVSQPYLFRLFPTKKAMFLASVNDCFDRVRALFEEAAAG</sequence>
<dbReference type="Pfam" id="PF00440">
    <property type="entry name" value="TetR_N"/>
    <property type="match status" value="1"/>
</dbReference>
<evidence type="ECO:0000313" key="4">
    <source>
        <dbReference type="EMBL" id="BCB86461.1"/>
    </source>
</evidence>
<accession>A0A6F8YKI5</accession>
<dbReference type="Gene3D" id="1.10.357.10">
    <property type="entry name" value="Tetracycline Repressor, domain 2"/>
    <property type="match status" value="1"/>
</dbReference>
<dbReference type="AlphaFoldDB" id="A0A6F8YKI5"/>
<evidence type="ECO:0000313" key="5">
    <source>
        <dbReference type="Proteomes" id="UP000503011"/>
    </source>
</evidence>
<feature type="domain" description="HTH tetR-type" evidence="3">
    <location>
        <begin position="7"/>
        <end position="67"/>
    </location>
</feature>
<gene>
    <name evidence="4" type="ORF">Psuf_037740</name>
</gene>
<dbReference type="Proteomes" id="UP000503011">
    <property type="component" value="Chromosome"/>
</dbReference>
<dbReference type="PANTHER" id="PTHR30055">
    <property type="entry name" value="HTH-TYPE TRANSCRIPTIONAL REGULATOR RUTR"/>
    <property type="match status" value="1"/>
</dbReference>
<organism evidence="4 5">
    <name type="scientific">Phytohabitans suffuscus</name>
    <dbReference type="NCBI Taxonomy" id="624315"/>
    <lineage>
        <taxon>Bacteria</taxon>
        <taxon>Bacillati</taxon>
        <taxon>Actinomycetota</taxon>
        <taxon>Actinomycetes</taxon>
        <taxon>Micromonosporales</taxon>
        <taxon>Micromonosporaceae</taxon>
    </lineage>
</organism>
<dbReference type="PRINTS" id="PR00455">
    <property type="entry name" value="HTHTETR"/>
</dbReference>
<dbReference type="InterPro" id="IPR001647">
    <property type="entry name" value="HTH_TetR"/>
</dbReference>
<evidence type="ECO:0000259" key="3">
    <source>
        <dbReference type="PROSITE" id="PS50977"/>
    </source>
</evidence>
<dbReference type="KEGG" id="psuu:Psuf_037740"/>
<keyword evidence="1 2" id="KW-0238">DNA-binding</keyword>
<dbReference type="PROSITE" id="PS50977">
    <property type="entry name" value="HTH_TETR_2"/>
    <property type="match status" value="1"/>
</dbReference>
<name>A0A6F8YKI5_9ACTN</name>
<dbReference type="InterPro" id="IPR009057">
    <property type="entry name" value="Homeodomain-like_sf"/>
</dbReference>
<proteinExistence type="predicted"/>
<dbReference type="SUPFAM" id="SSF46689">
    <property type="entry name" value="Homeodomain-like"/>
    <property type="match status" value="1"/>
</dbReference>
<dbReference type="InterPro" id="IPR050109">
    <property type="entry name" value="HTH-type_TetR-like_transc_reg"/>
</dbReference>
<dbReference type="GO" id="GO:0000976">
    <property type="term" value="F:transcription cis-regulatory region binding"/>
    <property type="evidence" value="ECO:0007669"/>
    <property type="project" value="TreeGrafter"/>
</dbReference>
<feature type="DNA-binding region" description="H-T-H motif" evidence="2">
    <location>
        <begin position="30"/>
        <end position="49"/>
    </location>
</feature>
<keyword evidence="5" id="KW-1185">Reference proteome</keyword>